<feature type="compositionally biased region" description="Polar residues" evidence="1">
    <location>
        <begin position="98"/>
        <end position="109"/>
    </location>
</feature>
<feature type="region of interest" description="Disordered" evidence="1">
    <location>
        <begin position="98"/>
        <end position="190"/>
    </location>
</feature>
<accession>A0A2A4K1F2</accession>
<dbReference type="EMBL" id="NWSH01000290">
    <property type="protein sequence ID" value="PCG77724.1"/>
    <property type="molecule type" value="Genomic_DNA"/>
</dbReference>
<gene>
    <name evidence="3" type="ORF">B5V51_6509</name>
</gene>
<evidence type="ECO:0000256" key="1">
    <source>
        <dbReference type="SAM" id="MobiDB-lite"/>
    </source>
</evidence>
<feature type="compositionally biased region" description="Polar residues" evidence="1">
    <location>
        <begin position="143"/>
        <end position="173"/>
    </location>
</feature>
<dbReference type="Gene3D" id="1.10.10.2590">
    <property type="entry name" value="BEN domain"/>
    <property type="match status" value="1"/>
</dbReference>
<sequence>MASRVWLLVEWVDESNMFPSYGVVNVDTLAYDETDLHPGNTIFMRVKHENPRRAKILRISESKRYVKEQKEILERQDQQVKNVLQLCMRTIKEMKSDNSFNAQQQTGNRSPLPHVVVAQNDNSDSDTDSEDAVKVNHSRSRNFNKSTPKFTPQYNRNNASTGKHQRSSVNANTVRRRSIVSSTPLPSSSAQDNIRLCFDQGTQTEEIFVNPSASKIEDLETVLKNLYTRFQCLVSRANIISNGSISLSESEHNDEVSYIEQNGDSWVDQNNTDYAQQDHLISANIVDEVGEEEVIEDNPGNQTVNNLNVQPEEKVNPNTLRVRRMSAQTTNNIETTNDTDLVPIGNGNAKVPSRVLNDIDWNSYTSATRQLLQAIFPRRVLATHSLTGKQSPAFLNRPPKKILDPQLVEDIIKTVSIKCGVPKNLVRNSITIKCTDEAKLYRNRQQYKKVHMPLQQINNENIPPSAPSSDESHAVIN</sequence>
<proteinExistence type="predicted"/>
<organism evidence="3">
    <name type="scientific">Heliothis virescens</name>
    <name type="common">Tobacco budworm moth</name>
    <dbReference type="NCBI Taxonomy" id="7102"/>
    <lineage>
        <taxon>Eukaryota</taxon>
        <taxon>Metazoa</taxon>
        <taxon>Ecdysozoa</taxon>
        <taxon>Arthropoda</taxon>
        <taxon>Hexapoda</taxon>
        <taxon>Insecta</taxon>
        <taxon>Pterygota</taxon>
        <taxon>Neoptera</taxon>
        <taxon>Endopterygota</taxon>
        <taxon>Lepidoptera</taxon>
        <taxon>Glossata</taxon>
        <taxon>Ditrysia</taxon>
        <taxon>Noctuoidea</taxon>
        <taxon>Noctuidae</taxon>
        <taxon>Heliothinae</taxon>
        <taxon>Heliothis</taxon>
    </lineage>
</organism>
<comment type="caution">
    <text evidence="3">The sequence shown here is derived from an EMBL/GenBank/DDBJ whole genome shotgun (WGS) entry which is preliminary data.</text>
</comment>
<dbReference type="InterPro" id="IPR018379">
    <property type="entry name" value="BEN_domain"/>
</dbReference>
<dbReference type="AlphaFoldDB" id="A0A2A4K1F2"/>
<feature type="compositionally biased region" description="Low complexity" evidence="1">
    <location>
        <begin position="179"/>
        <end position="189"/>
    </location>
</feature>
<evidence type="ECO:0000313" key="3">
    <source>
        <dbReference type="EMBL" id="PCG77724.1"/>
    </source>
</evidence>
<reference evidence="3" key="1">
    <citation type="submission" date="2017-09" db="EMBL/GenBank/DDBJ databases">
        <title>Contemporary evolution of a Lepidopteran species, Heliothis virescens, in response to modern agricultural practices.</title>
        <authorList>
            <person name="Fritz M.L."/>
            <person name="Deyonke A.M."/>
            <person name="Papanicolaou A."/>
            <person name="Micinski S."/>
            <person name="Westbrook J."/>
            <person name="Gould F."/>
        </authorList>
    </citation>
    <scope>NUCLEOTIDE SEQUENCE [LARGE SCALE GENOMIC DNA]</scope>
    <source>
        <strain evidence="3">HvINT-</strain>
        <tissue evidence="3">Whole body</tissue>
    </source>
</reference>
<dbReference type="GO" id="GO:0003677">
    <property type="term" value="F:DNA binding"/>
    <property type="evidence" value="ECO:0007669"/>
    <property type="project" value="InterPro"/>
</dbReference>
<dbReference type="Pfam" id="PF10523">
    <property type="entry name" value="BEN"/>
    <property type="match status" value="1"/>
</dbReference>
<name>A0A2A4K1F2_HELVI</name>
<dbReference type="PROSITE" id="PS51457">
    <property type="entry name" value="BEN"/>
    <property type="match status" value="1"/>
</dbReference>
<dbReference type="SMART" id="SM01025">
    <property type="entry name" value="BEN"/>
    <property type="match status" value="1"/>
</dbReference>
<feature type="region of interest" description="Disordered" evidence="1">
    <location>
        <begin position="458"/>
        <end position="477"/>
    </location>
</feature>
<evidence type="ECO:0000259" key="2">
    <source>
        <dbReference type="PROSITE" id="PS51457"/>
    </source>
</evidence>
<protein>
    <recommendedName>
        <fullName evidence="2">BEN domain-containing protein</fullName>
    </recommendedName>
</protein>
<feature type="domain" description="BEN" evidence="2">
    <location>
        <begin position="345"/>
        <end position="441"/>
    </location>
</feature>